<feature type="region of interest" description="Disordered" evidence="4">
    <location>
        <begin position="111"/>
        <end position="131"/>
    </location>
</feature>
<dbReference type="PANTHER" id="PTHR11941:SF158">
    <property type="entry name" value="ENOYL-COA HYDRATASE (AFU_ORTHOLOGUE AFUA_2G10650)"/>
    <property type="match status" value="1"/>
</dbReference>
<dbReference type="AlphaFoldDB" id="A0A8H7PPX6"/>
<organism evidence="5 6">
    <name type="scientific">Mortierella isabellina</name>
    <name type="common">Filamentous fungus</name>
    <name type="synonym">Umbelopsis isabellina</name>
    <dbReference type="NCBI Taxonomy" id="91625"/>
    <lineage>
        <taxon>Eukaryota</taxon>
        <taxon>Fungi</taxon>
        <taxon>Fungi incertae sedis</taxon>
        <taxon>Mucoromycota</taxon>
        <taxon>Mucoromycotina</taxon>
        <taxon>Umbelopsidomycetes</taxon>
        <taxon>Umbelopsidales</taxon>
        <taxon>Umbelopsidaceae</taxon>
        <taxon>Umbelopsis</taxon>
    </lineage>
</organism>
<evidence type="ECO:0000256" key="4">
    <source>
        <dbReference type="SAM" id="MobiDB-lite"/>
    </source>
</evidence>
<dbReference type="Pfam" id="PF00378">
    <property type="entry name" value="ECH_1"/>
    <property type="match status" value="1"/>
</dbReference>
<dbReference type="PANTHER" id="PTHR11941">
    <property type="entry name" value="ENOYL-COA HYDRATASE-RELATED"/>
    <property type="match status" value="1"/>
</dbReference>
<dbReference type="OrthoDB" id="2018133at2759"/>
<dbReference type="GO" id="GO:0016829">
    <property type="term" value="F:lyase activity"/>
    <property type="evidence" value="ECO:0007669"/>
    <property type="project" value="UniProtKB-KW"/>
</dbReference>
<name>A0A8H7PPX6_MORIS</name>
<dbReference type="FunFam" id="3.90.226.10:FF:000009">
    <property type="entry name" value="Carnitinyl-CoA dehydratase"/>
    <property type="match status" value="1"/>
</dbReference>
<evidence type="ECO:0000313" key="5">
    <source>
        <dbReference type="EMBL" id="KAG2178107.1"/>
    </source>
</evidence>
<reference evidence="5" key="1">
    <citation type="submission" date="2020-12" db="EMBL/GenBank/DDBJ databases">
        <title>Metabolic potential, ecology and presence of endohyphal bacteria is reflected in genomic diversity of Mucoromycotina.</title>
        <authorList>
            <person name="Muszewska A."/>
            <person name="Okrasinska A."/>
            <person name="Steczkiewicz K."/>
            <person name="Drgas O."/>
            <person name="Orlowska M."/>
            <person name="Perlinska-Lenart U."/>
            <person name="Aleksandrzak-Piekarczyk T."/>
            <person name="Szatraj K."/>
            <person name="Zielenkiewicz U."/>
            <person name="Pilsyk S."/>
            <person name="Malc E."/>
            <person name="Mieczkowski P."/>
            <person name="Kruszewska J.S."/>
            <person name="Biernat P."/>
            <person name="Pawlowska J."/>
        </authorList>
    </citation>
    <scope>NUCLEOTIDE SEQUENCE</scope>
    <source>
        <strain evidence="5">WA0000067209</strain>
    </source>
</reference>
<evidence type="ECO:0000256" key="2">
    <source>
        <dbReference type="ARBA" id="ARBA00023239"/>
    </source>
</evidence>
<gene>
    <name evidence="5" type="ORF">INT43_003360</name>
</gene>
<dbReference type="Gene3D" id="3.90.226.10">
    <property type="entry name" value="2-enoyl-CoA Hydratase, Chain A, domain 1"/>
    <property type="match status" value="1"/>
</dbReference>
<dbReference type="GO" id="GO:0005739">
    <property type="term" value="C:mitochondrion"/>
    <property type="evidence" value="ECO:0007669"/>
    <property type="project" value="TreeGrafter"/>
</dbReference>
<evidence type="ECO:0008006" key="7">
    <source>
        <dbReference type="Google" id="ProtNLM"/>
    </source>
</evidence>
<dbReference type="Proteomes" id="UP000654370">
    <property type="component" value="Unassembled WGS sequence"/>
</dbReference>
<accession>A0A8H7PPX6</accession>
<keyword evidence="6" id="KW-1185">Reference proteome</keyword>
<dbReference type="GO" id="GO:0006635">
    <property type="term" value="P:fatty acid beta-oxidation"/>
    <property type="evidence" value="ECO:0007669"/>
    <property type="project" value="TreeGrafter"/>
</dbReference>
<comment type="caution">
    <text evidence="5">The sequence shown here is derived from an EMBL/GenBank/DDBJ whole genome shotgun (WGS) entry which is preliminary data.</text>
</comment>
<evidence type="ECO:0000313" key="6">
    <source>
        <dbReference type="Proteomes" id="UP000654370"/>
    </source>
</evidence>
<dbReference type="EMBL" id="JAEPQZ010000008">
    <property type="protein sequence ID" value="KAG2178107.1"/>
    <property type="molecule type" value="Genomic_DNA"/>
</dbReference>
<proteinExistence type="inferred from homology"/>
<dbReference type="CDD" id="cd06558">
    <property type="entry name" value="crotonase-like"/>
    <property type="match status" value="1"/>
</dbReference>
<dbReference type="InterPro" id="IPR018376">
    <property type="entry name" value="Enoyl-CoA_hyd/isom_CS"/>
</dbReference>
<protein>
    <recommendedName>
        <fullName evidence="7">Enoyl-CoA hydratase</fullName>
    </recommendedName>
</protein>
<dbReference type="PROSITE" id="PS00166">
    <property type="entry name" value="ENOYL_COA_HYDRATASE"/>
    <property type="match status" value="1"/>
</dbReference>
<dbReference type="SUPFAM" id="SSF52096">
    <property type="entry name" value="ClpP/crotonase"/>
    <property type="match status" value="1"/>
</dbReference>
<evidence type="ECO:0000256" key="3">
    <source>
        <dbReference type="RuleBase" id="RU003707"/>
    </source>
</evidence>
<dbReference type="InterPro" id="IPR001753">
    <property type="entry name" value="Enoyl-CoA_hydra/iso"/>
</dbReference>
<dbReference type="InterPro" id="IPR029045">
    <property type="entry name" value="ClpP/crotonase-like_dom_sf"/>
</dbReference>
<feature type="non-terminal residue" evidence="5">
    <location>
        <position position="1"/>
    </location>
</feature>
<comment type="similarity">
    <text evidence="1 3">Belongs to the enoyl-CoA hydratase/isomerase family.</text>
</comment>
<sequence>MGFVGNLKSPAEVPTPYTPLFLTLTGNYTLGLMVLQLPKVEYCILSVPEPHVLLVTINRPKQFNALNLEANQELGRVFDWAEDNEEIWCSVITGTGGKAFCAGMDLKSANQAQQSSSPGGGNGLSGGDMPESGFGGLSKRNQARKPIIAAVNGFALGGGTEIVLACDIVVATQNSIFGLPEVKRGVIAAMGGLARVVRIIGYQRACEMALTGRHLSAEEAKGFGFVNEVLPKGEDVVAAALKWAKQITSNSPDAVFLTKRGLLLALERESLTKAAAEVMEIEEADIWSNGSNLKEGLQAFVEKRAPNWTNPRPIGK</sequence>
<keyword evidence="2" id="KW-0456">Lyase</keyword>
<evidence type="ECO:0000256" key="1">
    <source>
        <dbReference type="ARBA" id="ARBA00005254"/>
    </source>
</evidence>